<name>A0ABY7VN85_9BACT</name>
<dbReference type="PANTHER" id="PTHR43133">
    <property type="entry name" value="RNA POLYMERASE ECF-TYPE SIGMA FACTO"/>
    <property type="match status" value="1"/>
</dbReference>
<dbReference type="RefSeq" id="WP_274148813.1">
    <property type="nucleotide sequence ID" value="NZ_CP117811.1"/>
</dbReference>
<comment type="similarity">
    <text evidence="1">Belongs to the sigma-70 factor family. ECF subfamily.</text>
</comment>
<dbReference type="EMBL" id="CP117811">
    <property type="protein sequence ID" value="WDE95342.1"/>
    <property type="molecule type" value="Genomic_DNA"/>
</dbReference>
<dbReference type="InterPro" id="IPR013324">
    <property type="entry name" value="RNA_pol_sigma_r3/r4-like"/>
</dbReference>
<reference evidence="6 7" key="1">
    <citation type="submission" date="2023-02" db="EMBL/GenBank/DDBJ databases">
        <title>Genome sequence of Lentisphaera profundi SAORIC-696.</title>
        <authorList>
            <person name="Kim e."/>
            <person name="Cho J.-C."/>
            <person name="Choi A."/>
            <person name="Kang I."/>
        </authorList>
    </citation>
    <scope>NUCLEOTIDE SEQUENCE [LARGE SCALE GENOMIC DNA]</scope>
    <source>
        <strain evidence="6 7">SAORIC-696</strain>
    </source>
</reference>
<dbReference type="SUPFAM" id="SSF88659">
    <property type="entry name" value="Sigma3 and sigma4 domains of RNA polymerase sigma factors"/>
    <property type="match status" value="1"/>
</dbReference>
<dbReference type="NCBIfam" id="TIGR02937">
    <property type="entry name" value="sigma70-ECF"/>
    <property type="match status" value="1"/>
</dbReference>
<keyword evidence="2" id="KW-0805">Transcription regulation</keyword>
<dbReference type="Gene3D" id="1.10.10.10">
    <property type="entry name" value="Winged helix-like DNA-binding domain superfamily/Winged helix DNA-binding domain"/>
    <property type="match status" value="1"/>
</dbReference>
<dbReference type="Pfam" id="PF04542">
    <property type="entry name" value="Sigma70_r2"/>
    <property type="match status" value="1"/>
</dbReference>
<sequence length="170" mass="20138">MKENTDFIRHFAPLQQQLLMYIRSLLPNLSDADDLLQEVAATAWNKFESFDNSKGEFKSWLFGIARNKVMHSKRRFLRAQNLLNEVQMQKAEEHFSTRKVNDLDERQNALQSCIEKLSHDQKQLLIARYHEKKKSYELGAILNRSAEQIRIQLFRLRKVLKSCVMENVEQ</sequence>
<dbReference type="InterPro" id="IPR013325">
    <property type="entry name" value="RNA_pol_sigma_r2"/>
</dbReference>
<dbReference type="InterPro" id="IPR036388">
    <property type="entry name" value="WH-like_DNA-bd_sf"/>
</dbReference>
<evidence type="ECO:0000256" key="1">
    <source>
        <dbReference type="ARBA" id="ARBA00010641"/>
    </source>
</evidence>
<evidence type="ECO:0000313" key="6">
    <source>
        <dbReference type="EMBL" id="WDE95342.1"/>
    </source>
</evidence>
<keyword evidence="4" id="KW-0804">Transcription</keyword>
<protein>
    <submittedName>
        <fullName evidence="6">Sigma-70 family RNA polymerase sigma factor</fullName>
    </submittedName>
</protein>
<dbReference type="Proteomes" id="UP001214250">
    <property type="component" value="Chromosome 1"/>
</dbReference>
<dbReference type="InterPro" id="IPR014284">
    <property type="entry name" value="RNA_pol_sigma-70_dom"/>
</dbReference>
<dbReference type="Gene3D" id="1.10.1740.10">
    <property type="match status" value="1"/>
</dbReference>
<keyword evidence="7" id="KW-1185">Reference proteome</keyword>
<evidence type="ECO:0000259" key="5">
    <source>
        <dbReference type="Pfam" id="PF04542"/>
    </source>
</evidence>
<evidence type="ECO:0000256" key="4">
    <source>
        <dbReference type="ARBA" id="ARBA00023163"/>
    </source>
</evidence>
<dbReference type="SUPFAM" id="SSF88946">
    <property type="entry name" value="Sigma2 domain of RNA polymerase sigma factors"/>
    <property type="match status" value="1"/>
</dbReference>
<evidence type="ECO:0000313" key="7">
    <source>
        <dbReference type="Proteomes" id="UP001214250"/>
    </source>
</evidence>
<gene>
    <name evidence="6" type="ORF">PQO03_06360</name>
</gene>
<accession>A0ABY7VN85</accession>
<proteinExistence type="inferred from homology"/>
<keyword evidence="3" id="KW-0731">Sigma factor</keyword>
<evidence type="ECO:0000256" key="3">
    <source>
        <dbReference type="ARBA" id="ARBA00023082"/>
    </source>
</evidence>
<feature type="domain" description="RNA polymerase sigma-70 region 2" evidence="5">
    <location>
        <begin position="14"/>
        <end position="75"/>
    </location>
</feature>
<evidence type="ECO:0000256" key="2">
    <source>
        <dbReference type="ARBA" id="ARBA00023015"/>
    </source>
</evidence>
<dbReference type="InterPro" id="IPR039425">
    <property type="entry name" value="RNA_pol_sigma-70-like"/>
</dbReference>
<organism evidence="6 7">
    <name type="scientific">Lentisphaera profundi</name>
    <dbReference type="NCBI Taxonomy" id="1658616"/>
    <lineage>
        <taxon>Bacteria</taxon>
        <taxon>Pseudomonadati</taxon>
        <taxon>Lentisphaerota</taxon>
        <taxon>Lentisphaeria</taxon>
        <taxon>Lentisphaerales</taxon>
        <taxon>Lentisphaeraceae</taxon>
        <taxon>Lentisphaera</taxon>
    </lineage>
</organism>
<dbReference type="PANTHER" id="PTHR43133:SF51">
    <property type="entry name" value="RNA POLYMERASE SIGMA FACTOR"/>
    <property type="match status" value="1"/>
</dbReference>
<dbReference type="InterPro" id="IPR007627">
    <property type="entry name" value="RNA_pol_sigma70_r2"/>
</dbReference>